<protein>
    <submittedName>
        <fullName evidence="1">Uncharacterized protein</fullName>
    </submittedName>
</protein>
<gene>
    <name evidence="1" type="ORF">DPMN_099446</name>
</gene>
<keyword evidence="2" id="KW-1185">Reference proteome</keyword>
<comment type="caution">
    <text evidence="1">The sequence shown here is derived from an EMBL/GenBank/DDBJ whole genome shotgun (WGS) entry which is preliminary data.</text>
</comment>
<dbReference type="EMBL" id="JAIWYP010000003">
    <property type="protein sequence ID" value="KAH3856851.1"/>
    <property type="molecule type" value="Genomic_DNA"/>
</dbReference>
<sequence>MCTLESETKDEELRADCMSAFAVLSQVLVQPDVIPSMLHNIKAVSTEPKDLCALVLSVQWFCMYIGSGKQLTQS</sequence>
<organism evidence="1 2">
    <name type="scientific">Dreissena polymorpha</name>
    <name type="common">Zebra mussel</name>
    <name type="synonym">Mytilus polymorpha</name>
    <dbReference type="NCBI Taxonomy" id="45954"/>
    <lineage>
        <taxon>Eukaryota</taxon>
        <taxon>Metazoa</taxon>
        <taxon>Spiralia</taxon>
        <taxon>Lophotrochozoa</taxon>
        <taxon>Mollusca</taxon>
        <taxon>Bivalvia</taxon>
        <taxon>Autobranchia</taxon>
        <taxon>Heteroconchia</taxon>
        <taxon>Euheterodonta</taxon>
        <taxon>Imparidentia</taxon>
        <taxon>Neoheterodontei</taxon>
        <taxon>Myida</taxon>
        <taxon>Dreissenoidea</taxon>
        <taxon>Dreissenidae</taxon>
        <taxon>Dreissena</taxon>
    </lineage>
</organism>
<dbReference type="Proteomes" id="UP000828390">
    <property type="component" value="Unassembled WGS sequence"/>
</dbReference>
<name>A0A9D4LEY5_DREPO</name>
<dbReference type="AlphaFoldDB" id="A0A9D4LEY5"/>
<reference evidence="1" key="1">
    <citation type="journal article" date="2019" name="bioRxiv">
        <title>The Genome of the Zebra Mussel, Dreissena polymorpha: A Resource for Invasive Species Research.</title>
        <authorList>
            <person name="McCartney M.A."/>
            <person name="Auch B."/>
            <person name="Kono T."/>
            <person name="Mallez S."/>
            <person name="Zhang Y."/>
            <person name="Obille A."/>
            <person name="Becker A."/>
            <person name="Abrahante J.E."/>
            <person name="Garbe J."/>
            <person name="Badalamenti J.P."/>
            <person name="Herman A."/>
            <person name="Mangelson H."/>
            <person name="Liachko I."/>
            <person name="Sullivan S."/>
            <person name="Sone E.D."/>
            <person name="Koren S."/>
            <person name="Silverstein K.A.T."/>
            <person name="Beckman K.B."/>
            <person name="Gohl D.M."/>
        </authorList>
    </citation>
    <scope>NUCLEOTIDE SEQUENCE</scope>
    <source>
        <strain evidence="1">Duluth1</strain>
        <tissue evidence="1">Whole animal</tissue>
    </source>
</reference>
<accession>A0A9D4LEY5</accession>
<evidence type="ECO:0000313" key="2">
    <source>
        <dbReference type="Proteomes" id="UP000828390"/>
    </source>
</evidence>
<proteinExistence type="predicted"/>
<reference evidence="1" key="2">
    <citation type="submission" date="2020-11" db="EMBL/GenBank/DDBJ databases">
        <authorList>
            <person name="McCartney M.A."/>
            <person name="Auch B."/>
            <person name="Kono T."/>
            <person name="Mallez S."/>
            <person name="Becker A."/>
            <person name="Gohl D.M."/>
            <person name="Silverstein K.A.T."/>
            <person name="Koren S."/>
            <person name="Bechman K.B."/>
            <person name="Herman A."/>
            <person name="Abrahante J.E."/>
            <person name="Garbe J."/>
        </authorList>
    </citation>
    <scope>NUCLEOTIDE SEQUENCE</scope>
    <source>
        <strain evidence="1">Duluth1</strain>
        <tissue evidence="1">Whole animal</tissue>
    </source>
</reference>
<evidence type="ECO:0000313" key="1">
    <source>
        <dbReference type="EMBL" id="KAH3856851.1"/>
    </source>
</evidence>